<dbReference type="RefSeq" id="WP_245933941.1">
    <property type="nucleotide sequence ID" value="NZ_QGDN01000001.1"/>
</dbReference>
<evidence type="ECO:0000313" key="6">
    <source>
        <dbReference type="Proteomes" id="UP000250028"/>
    </source>
</evidence>
<dbReference type="Proteomes" id="UP000250028">
    <property type="component" value="Unassembled WGS sequence"/>
</dbReference>
<keyword evidence="1" id="KW-0227">DNA damage</keyword>
<dbReference type="SUPFAM" id="SSF52980">
    <property type="entry name" value="Restriction endonuclease-like"/>
    <property type="match status" value="1"/>
</dbReference>
<dbReference type="AlphaFoldDB" id="A0A2Y9BSY8"/>
<accession>A0A2Y9BSY8</accession>
<dbReference type="GO" id="GO:0004527">
    <property type="term" value="F:exonuclease activity"/>
    <property type="evidence" value="ECO:0007669"/>
    <property type="project" value="UniProtKB-KW"/>
</dbReference>
<gene>
    <name evidence="5" type="ORF">SAMN04489750_0413</name>
</gene>
<sequence length="286" mass="31975">MTAEQPALHQQFDDPIYRRPYRASPTRLLTYLDCPRRYRFAYLDRPTPTKVPPRAHTVVGVVVHNVLRDFWDLAPGQRTPDAVARSLAAAWSDVGFRDPAHSATWRSRITQEVVEYLRGIDRDIQPRGVERSVNLPVGRALLTGRIDRIDDRGGELVIVDYKTSRKPLDDSAARVSLPLAFYAAAVSRLFRARCVTVELHHVPTGEVIAHEHTDESLDRKLAEADSIVADLIDVDQSYEQQGAASTAFPPRPGPLCRWCDFREHCPEGQAAGPAALPWEGLEPTSA</sequence>
<evidence type="ECO:0000256" key="2">
    <source>
        <dbReference type="ARBA" id="ARBA00022806"/>
    </source>
</evidence>
<keyword evidence="2" id="KW-0347">Helicase</keyword>
<dbReference type="InterPro" id="IPR038726">
    <property type="entry name" value="PDDEXK_AddAB-type"/>
</dbReference>
<feature type="domain" description="PD-(D/E)XK endonuclease-like" evidence="4">
    <location>
        <begin position="22"/>
        <end position="266"/>
    </location>
</feature>
<keyword evidence="6" id="KW-1185">Reference proteome</keyword>
<dbReference type="GO" id="GO:0004386">
    <property type="term" value="F:helicase activity"/>
    <property type="evidence" value="ECO:0007669"/>
    <property type="project" value="UniProtKB-KW"/>
</dbReference>
<dbReference type="InterPro" id="IPR011604">
    <property type="entry name" value="PDDEXK-like_dom_sf"/>
</dbReference>
<keyword evidence="3" id="KW-0234">DNA repair</keyword>
<evidence type="ECO:0000313" key="5">
    <source>
        <dbReference type="EMBL" id="SSA33142.1"/>
    </source>
</evidence>
<dbReference type="EMBL" id="UESZ01000001">
    <property type="protein sequence ID" value="SSA33142.1"/>
    <property type="molecule type" value="Genomic_DNA"/>
</dbReference>
<keyword evidence="5" id="KW-0269">Exonuclease</keyword>
<reference evidence="6" key="1">
    <citation type="submission" date="2016-10" db="EMBL/GenBank/DDBJ databases">
        <authorList>
            <person name="Varghese N."/>
            <person name="Submissions S."/>
        </authorList>
    </citation>
    <scope>NUCLEOTIDE SEQUENCE [LARGE SCALE GENOMIC DNA]</scope>
    <source>
        <strain evidence="6">DSM 22951</strain>
    </source>
</reference>
<dbReference type="Gene3D" id="3.90.320.10">
    <property type="match status" value="1"/>
</dbReference>
<evidence type="ECO:0000259" key="4">
    <source>
        <dbReference type="Pfam" id="PF12705"/>
    </source>
</evidence>
<evidence type="ECO:0000256" key="3">
    <source>
        <dbReference type="ARBA" id="ARBA00023204"/>
    </source>
</evidence>
<dbReference type="InterPro" id="IPR011335">
    <property type="entry name" value="Restrct_endonuc-II-like"/>
</dbReference>
<protein>
    <submittedName>
        <fullName evidence="5">RecB family exonuclease</fullName>
    </submittedName>
</protein>
<evidence type="ECO:0000256" key="1">
    <source>
        <dbReference type="ARBA" id="ARBA00022763"/>
    </source>
</evidence>
<keyword evidence="2" id="KW-0067">ATP-binding</keyword>
<dbReference type="GO" id="GO:0006281">
    <property type="term" value="P:DNA repair"/>
    <property type="evidence" value="ECO:0007669"/>
    <property type="project" value="UniProtKB-KW"/>
</dbReference>
<organism evidence="5 6">
    <name type="scientific">Branchiibius hedensis</name>
    <dbReference type="NCBI Taxonomy" id="672460"/>
    <lineage>
        <taxon>Bacteria</taxon>
        <taxon>Bacillati</taxon>
        <taxon>Actinomycetota</taxon>
        <taxon>Actinomycetes</taxon>
        <taxon>Micrococcales</taxon>
        <taxon>Dermacoccaceae</taxon>
        <taxon>Branchiibius</taxon>
    </lineage>
</organism>
<keyword evidence="2" id="KW-0547">Nucleotide-binding</keyword>
<name>A0A2Y9BSY8_9MICO</name>
<proteinExistence type="predicted"/>
<keyword evidence="5" id="KW-0540">Nuclease</keyword>
<dbReference type="Pfam" id="PF12705">
    <property type="entry name" value="PDDEXK_1"/>
    <property type="match status" value="1"/>
</dbReference>
<keyword evidence="5" id="KW-0378">Hydrolase</keyword>